<dbReference type="eggNOG" id="KOG0192">
    <property type="taxonomic scope" value="Eukaryota"/>
</dbReference>
<comment type="caution">
    <text evidence="6">The sequence shown here is derived from an EMBL/GenBank/DDBJ whole genome shotgun (WGS) entry which is preliminary data.</text>
</comment>
<feature type="region of interest" description="Disordered" evidence="3">
    <location>
        <begin position="782"/>
        <end position="972"/>
    </location>
</feature>
<dbReference type="PROSITE" id="PS00108">
    <property type="entry name" value="PROTEIN_KINASE_ST"/>
    <property type="match status" value="1"/>
</dbReference>
<dbReference type="InterPro" id="IPR000219">
    <property type="entry name" value="DH_dom"/>
</dbReference>
<dbReference type="SMART" id="SM00220">
    <property type="entry name" value="S_TKc"/>
    <property type="match status" value="1"/>
</dbReference>
<dbReference type="InterPro" id="IPR011009">
    <property type="entry name" value="Kinase-like_dom_sf"/>
</dbReference>
<feature type="region of interest" description="Disordered" evidence="3">
    <location>
        <begin position="625"/>
        <end position="644"/>
    </location>
</feature>
<dbReference type="InterPro" id="IPR051480">
    <property type="entry name" value="Endocytic_GEF_Adapter"/>
</dbReference>
<feature type="compositionally biased region" description="Basic and acidic residues" evidence="3">
    <location>
        <begin position="9"/>
        <end position="26"/>
    </location>
</feature>
<feature type="region of interest" description="Disordered" evidence="3">
    <location>
        <begin position="340"/>
        <end position="398"/>
    </location>
</feature>
<reference evidence="6 7" key="1">
    <citation type="submission" date="2015-12" db="EMBL/GenBank/DDBJ databases">
        <title>Draft genome sequence of Moniliophthora roreri, the causal agent of frosty pod rot of cacao.</title>
        <authorList>
            <person name="Aime M.C."/>
            <person name="Diaz-Valderrama J.R."/>
            <person name="Kijpornyongpan T."/>
            <person name="Phillips-Mora W."/>
        </authorList>
    </citation>
    <scope>NUCLEOTIDE SEQUENCE [LARGE SCALE GENOMIC DNA]</scope>
    <source>
        <strain evidence="6 7">MCA 2952</strain>
    </source>
</reference>
<feature type="compositionally biased region" description="Polar residues" evidence="3">
    <location>
        <begin position="799"/>
        <end position="824"/>
    </location>
</feature>
<dbReference type="PANTHER" id="PTHR46006:SF7">
    <property type="entry name" value="DH DOMAIN-CONTAINING PROTEIN"/>
    <property type="match status" value="1"/>
</dbReference>
<feature type="compositionally biased region" description="Polar residues" evidence="3">
    <location>
        <begin position="104"/>
        <end position="123"/>
    </location>
</feature>
<feature type="compositionally biased region" description="Polar residues" evidence="3">
    <location>
        <begin position="949"/>
        <end position="969"/>
    </location>
</feature>
<evidence type="ECO:0000256" key="3">
    <source>
        <dbReference type="SAM" id="MobiDB-lite"/>
    </source>
</evidence>
<dbReference type="Gene3D" id="1.10.510.10">
    <property type="entry name" value="Transferase(Phosphotransferase) domain 1"/>
    <property type="match status" value="1"/>
</dbReference>
<dbReference type="SUPFAM" id="SSF56112">
    <property type="entry name" value="Protein kinase-like (PK-like)"/>
    <property type="match status" value="1"/>
</dbReference>
<evidence type="ECO:0000313" key="7">
    <source>
        <dbReference type="Proteomes" id="UP000054988"/>
    </source>
</evidence>
<evidence type="ECO:0000256" key="1">
    <source>
        <dbReference type="ARBA" id="ARBA00004496"/>
    </source>
</evidence>
<dbReference type="Gene3D" id="1.20.900.10">
    <property type="entry name" value="Dbl homology (DH) domain"/>
    <property type="match status" value="2"/>
</dbReference>
<feature type="region of interest" description="Disordered" evidence="3">
    <location>
        <begin position="736"/>
        <end position="762"/>
    </location>
</feature>
<feature type="domain" description="Protein kinase" evidence="5">
    <location>
        <begin position="1050"/>
        <end position="1317"/>
    </location>
</feature>
<dbReference type="InterPro" id="IPR035899">
    <property type="entry name" value="DBL_dom_sf"/>
</dbReference>
<dbReference type="GO" id="GO:0004672">
    <property type="term" value="F:protein kinase activity"/>
    <property type="evidence" value="ECO:0007669"/>
    <property type="project" value="InterPro"/>
</dbReference>
<organism evidence="6 7">
    <name type="scientific">Moniliophthora roreri</name>
    <name type="common">Frosty pod rot fungus</name>
    <name type="synonym">Monilia roreri</name>
    <dbReference type="NCBI Taxonomy" id="221103"/>
    <lineage>
        <taxon>Eukaryota</taxon>
        <taxon>Fungi</taxon>
        <taxon>Dikarya</taxon>
        <taxon>Basidiomycota</taxon>
        <taxon>Agaricomycotina</taxon>
        <taxon>Agaricomycetes</taxon>
        <taxon>Agaricomycetidae</taxon>
        <taxon>Agaricales</taxon>
        <taxon>Marasmiineae</taxon>
        <taxon>Marasmiaceae</taxon>
        <taxon>Moniliophthora</taxon>
    </lineage>
</organism>
<feature type="domain" description="DH" evidence="4">
    <location>
        <begin position="264"/>
        <end position="580"/>
    </location>
</feature>
<dbReference type="Pfam" id="PF07714">
    <property type="entry name" value="PK_Tyr_Ser-Thr"/>
    <property type="match status" value="1"/>
</dbReference>
<dbReference type="InterPro" id="IPR008271">
    <property type="entry name" value="Ser/Thr_kinase_AS"/>
</dbReference>
<gene>
    <name evidence="6" type="ORF">WG66_11022</name>
</gene>
<dbReference type="GO" id="GO:0005085">
    <property type="term" value="F:guanyl-nucleotide exchange factor activity"/>
    <property type="evidence" value="ECO:0007669"/>
    <property type="project" value="InterPro"/>
</dbReference>
<feature type="compositionally biased region" description="Polar residues" evidence="3">
    <location>
        <begin position="364"/>
        <end position="373"/>
    </location>
</feature>
<feature type="compositionally biased region" description="Low complexity" evidence="3">
    <location>
        <begin position="156"/>
        <end position="170"/>
    </location>
</feature>
<keyword evidence="2" id="KW-0963">Cytoplasm</keyword>
<evidence type="ECO:0000259" key="4">
    <source>
        <dbReference type="PROSITE" id="PS50010"/>
    </source>
</evidence>
<dbReference type="GO" id="GO:0005524">
    <property type="term" value="F:ATP binding"/>
    <property type="evidence" value="ECO:0007669"/>
    <property type="project" value="InterPro"/>
</dbReference>
<dbReference type="EMBL" id="LATX01001908">
    <property type="protein sequence ID" value="KTB36407.1"/>
    <property type="molecule type" value="Genomic_DNA"/>
</dbReference>
<dbReference type="InterPro" id="IPR000719">
    <property type="entry name" value="Prot_kinase_dom"/>
</dbReference>
<dbReference type="PROSITE" id="PS50010">
    <property type="entry name" value="DH_2"/>
    <property type="match status" value="1"/>
</dbReference>
<feature type="region of interest" description="Disordered" evidence="3">
    <location>
        <begin position="1"/>
        <end position="237"/>
    </location>
</feature>
<evidence type="ECO:0000313" key="6">
    <source>
        <dbReference type="EMBL" id="KTB36407.1"/>
    </source>
</evidence>
<feature type="compositionally biased region" description="Low complexity" evidence="3">
    <location>
        <begin position="193"/>
        <end position="202"/>
    </location>
</feature>
<name>A0A0W0FJA9_MONRR</name>
<protein>
    <recommendedName>
        <fullName evidence="8">Protein kinase domain-containing protein</fullName>
    </recommendedName>
</protein>
<proteinExistence type="predicted"/>
<dbReference type="SMART" id="SM00325">
    <property type="entry name" value="RhoGEF"/>
    <property type="match status" value="1"/>
</dbReference>
<dbReference type="Proteomes" id="UP000054988">
    <property type="component" value="Unassembled WGS sequence"/>
</dbReference>
<comment type="subcellular location">
    <subcellularLocation>
        <location evidence="1">Cytoplasm</location>
    </subcellularLocation>
</comment>
<dbReference type="SUPFAM" id="SSF48065">
    <property type="entry name" value="DBL homology domain (DH-domain)"/>
    <property type="match status" value="1"/>
</dbReference>
<evidence type="ECO:0008006" key="8">
    <source>
        <dbReference type="Google" id="ProtNLM"/>
    </source>
</evidence>
<evidence type="ECO:0000256" key="2">
    <source>
        <dbReference type="ARBA" id="ARBA00022490"/>
    </source>
</evidence>
<feature type="compositionally biased region" description="Polar residues" evidence="3">
    <location>
        <begin position="69"/>
        <end position="89"/>
    </location>
</feature>
<evidence type="ECO:0000259" key="5">
    <source>
        <dbReference type="PROSITE" id="PS50011"/>
    </source>
</evidence>
<dbReference type="PANTHER" id="PTHR46006">
    <property type="entry name" value="RHO GUANINE NUCLEOTIDE EXCHANGE FACTOR AT 64C, ISOFORM A"/>
    <property type="match status" value="1"/>
</dbReference>
<dbReference type="GO" id="GO:0035025">
    <property type="term" value="P:positive regulation of Rho protein signal transduction"/>
    <property type="evidence" value="ECO:0007669"/>
    <property type="project" value="TreeGrafter"/>
</dbReference>
<dbReference type="GO" id="GO:0005737">
    <property type="term" value="C:cytoplasm"/>
    <property type="evidence" value="ECO:0007669"/>
    <property type="project" value="UniProtKB-SubCell"/>
</dbReference>
<sequence length="1334" mass="147723">MKVFLSRLKIKDKGKDKDKDKDKDHSSLIQQRVKTEKLPPLRPWTLPSTPEPNPLPDIIPDDPSPIELTGSTSSQIHRSSSGPTPTSPVLASKSPPKEDDRNILRNTLQDSRATSYQHQPDSTGHSRKTNDSATQSTEDATYVQKKVAFISPSLISDDQPPGSPNPSSSPAIVTPLKDTVSHSQVTRIDPRNSTSSAGASSSKTDIASTKNGVSASPHAQSLRSDTPYSQLTDSTSGSRILAATNWSEVTEEDLVSNLGPRERTRQGVLFEIIRSEDKYVQELTKMKETFIDPLLHPYSSGTASPVSPGPNFDYQAGFYHSESSSESTSQLPPIAARFLTPAASQTSKHNHPKSNYRLSDRRSTGNGTSSKPSTMAPFPPRSHHSLPPPPRSNQFSWSTKSLEGQPTVLGNTVAPRQLPEDLRICLEVLDNGVFDGHKRLLGALKRRYDEQYPLVRSLADIFVENSDIFQGYATYILHLERALEQVDAALSNVSTKKPKNQDVAEWQKVCNLLQKLEEIASEKGEAGLAIMLSTPFLRLLKYPLLFQNLLFHTDPSMFEYENTLQMVAEVEVIVRSIEDEKIMKEERDKTRDVFARIEGLDKVRTLAAPKPSRVLIEERQCSPTAGSLVKGESPQQGSRSKSSFKKLSDVLSTGKDLWLVVFNDVVLLCQKTGTTSLPIVATMNPRTKYTTAGRRNSHTKSRNLYKFIKIETWVIQDITRPGEGIVLKEDIARSRTREAQQIVPMPDDEDDESGFRSDGSDRMSNMSFSYWDADEVAVQKPPIKPRVAARRVGRPSYGKESSANATFGTQSMSDGNGTSPQTPSRRVVPNPTSPQLQPITVDDTKATVTRPGWNSNASATTPPRPTTASPIPKRSRNTPQTRAATRITRTAAKTSSPILPKDPGIGLHRVISNDQDRTNMPSTAPIGTRSTGRRHPPEHDIPSRAPNPIETSKTPSVSSDTNSSQSATPRNEAVVDTAQDLQALLVLPDPMKALLSLDVSRVPHVVKLLHLEAMSHGNLRYRKLCLRYLLVLVKKHHILPESLFLKHITREGTHALRGGGFSTMKDIWKGAFEERSVCLKVMRIHLEANERKRDRIVAAFCREALVWTQLNHPNVLPLLGVNTELFQPALCLISPWMSNGDIVTYLEEHPDHDRLRSVHEIASGLAYLHSLEPMVIHGDIKSANILVDDLSSCRLADFGLAVIKESQRIASSTTSGGPKGTMRWMAPELFQLETGTEIDYSLKDVYAYACTVFEVMTGKPPFPDLPDAAVMLRVITGQRPPRPSDVWCPDMVWDLVERCWSHNPSERPRAVEIEQYLSLQRAVSGEVVSSRGTS</sequence>
<feature type="compositionally biased region" description="Low complexity" evidence="3">
    <location>
        <begin position="881"/>
        <end position="892"/>
    </location>
</feature>
<accession>A0A0W0FJA9</accession>
<dbReference type="Pfam" id="PF00621">
    <property type="entry name" value="RhoGEF"/>
    <property type="match status" value="1"/>
</dbReference>
<feature type="compositionally biased region" description="Polar residues" evidence="3">
    <location>
        <begin position="203"/>
        <end position="237"/>
    </location>
</feature>
<dbReference type="PROSITE" id="PS50011">
    <property type="entry name" value="PROTEIN_KINASE_DOM"/>
    <property type="match status" value="1"/>
</dbReference>
<feature type="compositionally biased region" description="Low complexity" evidence="3">
    <location>
        <begin position="855"/>
        <end position="870"/>
    </location>
</feature>
<dbReference type="InterPro" id="IPR001245">
    <property type="entry name" value="Ser-Thr/Tyr_kinase_cat_dom"/>
</dbReference>